<dbReference type="RefSeq" id="WP_011566610.1">
    <property type="nucleotide sequence ID" value="NC_008209.1"/>
</dbReference>
<dbReference type="EMBL" id="CP000362">
    <property type="protein sequence ID" value="ABG29988.1"/>
    <property type="molecule type" value="Genomic_DNA"/>
</dbReference>
<reference evidence="1 2" key="1">
    <citation type="journal article" date="2007" name="J. Bacteriol.">
        <title>The complete genome sequence of Roseobacter denitrificans reveals a mixotrophic rather than photosynthetic metabolism.</title>
        <authorList>
            <person name="Swingley W.D."/>
            <person name="Sadekar S."/>
            <person name="Mastrian S.D."/>
            <person name="Matthies H.J."/>
            <person name="Hao J."/>
            <person name="Ramos H."/>
            <person name="Acharya C.R."/>
            <person name="Conrad A.L."/>
            <person name="Taylor H.L."/>
            <person name="Dejesa L.C."/>
            <person name="Shah M.K."/>
            <person name="O'huallachain M.E."/>
            <person name="Lince M.T."/>
            <person name="Blankenship R.E."/>
            <person name="Beatty J.T."/>
            <person name="Touchman J.W."/>
        </authorList>
    </citation>
    <scope>NUCLEOTIDE SEQUENCE [LARGE SCALE GENOMIC DNA]</scope>
    <source>
        <strain evidence="2">ATCC 33942 / OCh 114</strain>
    </source>
</reference>
<dbReference type="KEGG" id="rde:RD1_0262"/>
<evidence type="ECO:0000313" key="1">
    <source>
        <dbReference type="EMBL" id="ABG29988.1"/>
    </source>
</evidence>
<dbReference type="Proteomes" id="UP000007029">
    <property type="component" value="Chromosome"/>
</dbReference>
<dbReference type="eggNOG" id="COG2963">
    <property type="taxonomic scope" value="Bacteria"/>
</dbReference>
<evidence type="ECO:0000313" key="2">
    <source>
        <dbReference type="Proteomes" id="UP000007029"/>
    </source>
</evidence>
<gene>
    <name evidence="1" type="ordered locus">RD1_0262</name>
</gene>
<accession>Q16DF5</accession>
<dbReference type="HOGENOM" id="CLU_027402_33_2_5"/>
<protein>
    <submittedName>
        <fullName evidence="1">Transposase, putative</fullName>
    </submittedName>
</protein>
<sequence length="74" mass="8373">MGTSIYSDDFTRDAVHGITVRGNPVWEASELLTDSAHSPFKWISRFGETVRQAISIEQQAMNRHLQRELAGVTR</sequence>
<dbReference type="STRING" id="375451.RD1_0262"/>
<dbReference type="AlphaFoldDB" id="Q16DF5"/>
<proteinExistence type="predicted"/>
<organism evidence="1 2">
    <name type="scientific">Roseobacter denitrificans (strain ATCC 33942 / OCh 114)</name>
    <name type="common">Erythrobacter sp. (strain OCh 114)</name>
    <name type="synonym">Roseobacter denitrificans</name>
    <dbReference type="NCBI Taxonomy" id="375451"/>
    <lineage>
        <taxon>Bacteria</taxon>
        <taxon>Pseudomonadati</taxon>
        <taxon>Pseudomonadota</taxon>
        <taxon>Alphaproteobacteria</taxon>
        <taxon>Rhodobacterales</taxon>
        <taxon>Roseobacteraceae</taxon>
        <taxon>Roseobacter</taxon>
    </lineage>
</organism>
<keyword evidence="2" id="KW-1185">Reference proteome</keyword>
<name>Q16DF5_ROSDO</name>